<dbReference type="PANTHER" id="PTHR30328:SF54">
    <property type="entry name" value="HTH-TYPE TRANSCRIPTIONAL REPRESSOR SCO4008"/>
    <property type="match status" value="1"/>
</dbReference>
<dbReference type="InterPro" id="IPR001647">
    <property type="entry name" value="HTH_TetR"/>
</dbReference>
<dbReference type="Pfam" id="PF00440">
    <property type="entry name" value="TetR_N"/>
    <property type="match status" value="1"/>
</dbReference>
<dbReference type="RefSeq" id="WP_105052458.1">
    <property type="nucleotide sequence ID" value="NZ_BMYG01000012.1"/>
</dbReference>
<dbReference type="EMBL" id="MSCH01000003">
    <property type="protein sequence ID" value="PQJ53953.1"/>
    <property type="molecule type" value="Genomic_DNA"/>
</dbReference>
<dbReference type="Proteomes" id="UP000239007">
    <property type="component" value="Unassembled WGS sequence"/>
</dbReference>
<sequence length="213" mass="23954">MKPYNSKHSLEQCNAKQSDILNAAIVEFAKCGVMGTTMEQIAKSGQVSKRTLYKNYASKCDLFDDVVDLLLSTIHGLNNYQYQADVPILEQLKYLAHEAVKRTKCEDYVTLSRIVIIESMRSKEAADRVDSKFQSCEKGMTDWFKTAEAAGVLGSLSAKTASTMFYGSLKQLTYWEPVIKWKPSLSDEELEVVIEQVCQVFSIGLTQFSTQTD</sequence>
<protein>
    <recommendedName>
        <fullName evidence="3">HTH tetR-type domain-containing protein</fullName>
    </recommendedName>
</protein>
<dbReference type="InterPro" id="IPR009057">
    <property type="entry name" value="Homeodomain-like_sf"/>
</dbReference>
<dbReference type="InterPro" id="IPR050109">
    <property type="entry name" value="HTH-type_TetR-like_transc_reg"/>
</dbReference>
<accession>A0A2S7UVI0</accession>
<dbReference type="AlphaFoldDB" id="A0A2S7UVI0"/>
<dbReference type="Gene3D" id="1.10.10.60">
    <property type="entry name" value="Homeodomain-like"/>
    <property type="match status" value="1"/>
</dbReference>
<dbReference type="SUPFAM" id="SSF46689">
    <property type="entry name" value="Homeodomain-like"/>
    <property type="match status" value="1"/>
</dbReference>
<keyword evidence="5" id="KW-1185">Reference proteome</keyword>
<evidence type="ECO:0000256" key="2">
    <source>
        <dbReference type="PROSITE-ProRule" id="PRU00335"/>
    </source>
</evidence>
<evidence type="ECO:0000313" key="5">
    <source>
        <dbReference type="Proteomes" id="UP000239007"/>
    </source>
</evidence>
<evidence type="ECO:0000313" key="4">
    <source>
        <dbReference type="EMBL" id="PQJ53953.1"/>
    </source>
</evidence>
<reference evidence="4 5" key="1">
    <citation type="submission" date="2016-12" db="EMBL/GenBank/DDBJ databases">
        <title>Diversity of luminous bacteria.</title>
        <authorList>
            <person name="Yoshizawa S."/>
            <person name="Kogure K."/>
        </authorList>
    </citation>
    <scope>NUCLEOTIDE SEQUENCE [LARGE SCALE GENOMIC DNA]</scope>
    <source>
        <strain evidence="4 5">SA4-48</strain>
    </source>
</reference>
<evidence type="ECO:0000259" key="3">
    <source>
        <dbReference type="PROSITE" id="PS50977"/>
    </source>
</evidence>
<dbReference type="InterPro" id="IPR039536">
    <property type="entry name" value="TetR_C_Proteobacteria"/>
</dbReference>
<comment type="caution">
    <text evidence="4">The sequence shown here is derived from an EMBL/GenBank/DDBJ whole genome shotgun (WGS) entry which is preliminary data.</text>
</comment>
<dbReference type="PROSITE" id="PS50977">
    <property type="entry name" value="HTH_TETR_2"/>
    <property type="match status" value="1"/>
</dbReference>
<feature type="domain" description="HTH tetR-type" evidence="3">
    <location>
        <begin position="14"/>
        <end position="74"/>
    </location>
</feature>
<dbReference type="GO" id="GO:0003677">
    <property type="term" value="F:DNA binding"/>
    <property type="evidence" value="ECO:0007669"/>
    <property type="project" value="UniProtKB-UniRule"/>
</dbReference>
<dbReference type="OrthoDB" id="116240at2"/>
<proteinExistence type="predicted"/>
<evidence type="ECO:0000256" key="1">
    <source>
        <dbReference type="ARBA" id="ARBA00023125"/>
    </source>
</evidence>
<dbReference type="PANTHER" id="PTHR30328">
    <property type="entry name" value="TRANSCRIPTIONAL REPRESSOR"/>
    <property type="match status" value="1"/>
</dbReference>
<organism evidence="4 5">
    <name type="scientific">Psychrosphaera saromensis</name>
    <dbReference type="NCBI Taxonomy" id="716813"/>
    <lineage>
        <taxon>Bacteria</taxon>
        <taxon>Pseudomonadati</taxon>
        <taxon>Pseudomonadota</taxon>
        <taxon>Gammaproteobacteria</taxon>
        <taxon>Alteromonadales</taxon>
        <taxon>Pseudoalteromonadaceae</taxon>
        <taxon>Psychrosphaera</taxon>
    </lineage>
</organism>
<keyword evidence="1 2" id="KW-0238">DNA-binding</keyword>
<dbReference type="Pfam" id="PF14246">
    <property type="entry name" value="TetR_C_7"/>
    <property type="match status" value="1"/>
</dbReference>
<gene>
    <name evidence="4" type="ORF">BTO11_09970</name>
</gene>
<feature type="DNA-binding region" description="H-T-H motif" evidence="2">
    <location>
        <begin position="37"/>
        <end position="56"/>
    </location>
</feature>
<dbReference type="Gene3D" id="1.10.357.10">
    <property type="entry name" value="Tetracycline Repressor, domain 2"/>
    <property type="match status" value="1"/>
</dbReference>
<name>A0A2S7UVI0_9GAMM</name>